<keyword evidence="6 15" id="KW-0067">ATP-binding</keyword>
<dbReference type="InterPro" id="IPR000291">
    <property type="entry name" value="D-Ala_lig_Van_CS"/>
</dbReference>
<protein>
    <recommendedName>
        <fullName evidence="12">D-alanine--D-alanine ligase</fullName>
        <ecNumber evidence="12">6.3.2.4</ecNumber>
    </recommendedName>
    <alternativeName>
        <fullName evidence="12">D-Ala-D-Ala ligase</fullName>
    </alternativeName>
    <alternativeName>
        <fullName evidence="12">D-alanylalanine synthetase</fullName>
    </alternativeName>
</protein>
<dbReference type="UniPathway" id="UPA00219"/>
<feature type="binding site" evidence="14">
    <location>
        <position position="343"/>
    </location>
    <ligand>
        <name>Mg(2+)</name>
        <dbReference type="ChEBI" id="CHEBI:18420"/>
        <label>1</label>
    </ligand>
</feature>
<dbReference type="SUPFAM" id="SSF52440">
    <property type="entry name" value="PreATP-grasp domain"/>
    <property type="match status" value="1"/>
</dbReference>
<dbReference type="Pfam" id="PF07478">
    <property type="entry name" value="Dala_Dala_lig_C"/>
    <property type="match status" value="2"/>
</dbReference>
<evidence type="ECO:0000256" key="5">
    <source>
        <dbReference type="ARBA" id="ARBA00022741"/>
    </source>
</evidence>
<comment type="subcellular location">
    <subcellularLocation>
        <location evidence="12">Cytoplasm</location>
    </subcellularLocation>
</comment>
<keyword evidence="8 12" id="KW-0133">Cell shape</keyword>
<evidence type="ECO:0000256" key="15">
    <source>
        <dbReference type="PROSITE-ProRule" id="PRU00409"/>
    </source>
</evidence>
<dbReference type="PANTHER" id="PTHR23132">
    <property type="entry name" value="D-ALANINE--D-ALANINE LIGASE"/>
    <property type="match status" value="1"/>
</dbReference>
<reference evidence="18 19" key="1">
    <citation type="submission" date="2018-03" db="EMBL/GenBank/DDBJ databases">
        <title>Genomic Encyclopedia of Type Strains, Phase III (KMG-III): the genomes of soil and plant-associated and newly described type strains.</title>
        <authorList>
            <person name="Whitman W."/>
        </authorList>
    </citation>
    <scope>NUCLEOTIDE SEQUENCE [LARGE SCALE GENOMIC DNA]</scope>
    <source>
        <strain evidence="18 19">CGMCC 1.07653</strain>
    </source>
</reference>
<gene>
    <name evidence="12" type="primary">ddl</name>
    <name evidence="18" type="ORF">B0H94_12218</name>
</gene>
<name>A0A2P8H3N3_9BACI</name>
<evidence type="ECO:0000256" key="10">
    <source>
        <dbReference type="ARBA" id="ARBA00023211"/>
    </source>
</evidence>
<proteinExistence type="inferred from homology"/>
<feature type="active site" evidence="13">
    <location>
        <position position="350"/>
    </location>
</feature>
<dbReference type="InterPro" id="IPR016185">
    <property type="entry name" value="PreATP-grasp_dom_sf"/>
</dbReference>
<comment type="catalytic activity">
    <reaction evidence="12">
        <text>2 D-alanine + ATP = D-alanyl-D-alanine + ADP + phosphate + H(+)</text>
        <dbReference type="Rhea" id="RHEA:11224"/>
        <dbReference type="ChEBI" id="CHEBI:15378"/>
        <dbReference type="ChEBI" id="CHEBI:30616"/>
        <dbReference type="ChEBI" id="CHEBI:43474"/>
        <dbReference type="ChEBI" id="CHEBI:57416"/>
        <dbReference type="ChEBI" id="CHEBI:57822"/>
        <dbReference type="ChEBI" id="CHEBI:456216"/>
        <dbReference type="EC" id="6.3.2.4"/>
    </reaction>
</comment>
<dbReference type="Gene3D" id="3.40.50.20">
    <property type="match status" value="1"/>
</dbReference>
<dbReference type="PIRSF" id="PIRSF039102">
    <property type="entry name" value="Ddl/VanB"/>
    <property type="match status" value="1"/>
</dbReference>
<dbReference type="PROSITE" id="PS50975">
    <property type="entry name" value="ATP_GRASP"/>
    <property type="match status" value="1"/>
</dbReference>
<feature type="binding site" evidence="14">
    <location>
        <position position="329"/>
    </location>
    <ligand>
        <name>Mg(2+)</name>
        <dbReference type="ChEBI" id="CHEBI:18420"/>
        <label>1</label>
    </ligand>
</feature>
<dbReference type="PANTHER" id="PTHR23132:SF25">
    <property type="entry name" value="D-ALANINE--D-ALANINE LIGASE A"/>
    <property type="match status" value="1"/>
</dbReference>
<dbReference type="OrthoDB" id="9813261at2"/>
<comment type="similarity">
    <text evidence="2 12">Belongs to the D-alanine--D-alanine ligase family.</text>
</comment>
<dbReference type="GO" id="GO:0046872">
    <property type="term" value="F:metal ion binding"/>
    <property type="evidence" value="ECO:0007669"/>
    <property type="project" value="UniProtKB-KW"/>
</dbReference>
<keyword evidence="3 12" id="KW-0436">Ligase</keyword>
<dbReference type="GO" id="GO:0009252">
    <property type="term" value="P:peptidoglycan biosynthetic process"/>
    <property type="evidence" value="ECO:0007669"/>
    <property type="project" value="UniProtKB-UniRule"/>
</dbReference>
<keyword evidence="7 14" id="KW-0460">Magnesium</keyword>
<comment type="function">
    <text evidence="12">Cell wall formation.</text>
</comment>
<evidence type="ECO:0000256" key="8">
    <source>
        <dbReference type="ARBA" id="ARBA00022960"/>
    </source>
</evidence>
<dbReference type="PROSITE" id="PS00843">
    <property type="entry name" value="DALA_DALA_LIGASE_1"/>
    <property type="match status" value="1"/>
</dbReference>
<evidence type="ECO:0000256" key="13">
    <source>
        <dbReference type="PIRSR" id="PIRSR039102-1"/>
    </source>
</evidence>
<evidence type="ECO:0000256" key="12">
    <source>
        <dbReference type="HAMAP-Rule" id="MF_00047"/>
    </source>
</evidence>
<comment type="pathway">
    <text evidence="12">Cell wall biogenesis; peptidoglycan biosynthesis.</text>
</comment>
<keyword evidence="5 15" id="KW-0547">Nucleotide-binding</keyword>
<evidence type="ECO:0000256" key="16">
    <source>
        <dbReference type="SAM" id="MobiDB-lite"/>
    </source>
</evidence>
<dbReference type="RefSeq" id="WP_106590025.1">
    <property type="nucleotide sequence ID" value="NZ_PYAV01000022.1"/>
</dbReference>
<evidence type="ECO:0000256" key="6">
    <source>
        <dbReference type="ARBA" id="ARBA00022840"/>
    </source>
</evidence>
<dbReference type="GO" id="GO:0005829">
    <property type="term" value="C:cytosol"/>
    <property type="evidence" value="ECO:0007669"/>
    <property type="project" value="TreeGrafter"/>
</dbReference>
<dbReference type="GO" id="GO:0008360">
    <property type="term" value="P:regulation of cell shape"/>
    <property type="evidence" value="ECO:0007669"/>
    <property type="project" value="UniProtKB-KW"/>
</dbReference>
<feature type="active site" evidence="13">
    <location>
        <position position="196"/>
    </location>
</feature>
<evidence type="ECO:0000256" key="9">
    <source>
        <dbReference type="ARBA" id="ARBA00022984"/>
    </source>
</evidence>
<evidence type="ECO:0000256" key="2">
    <source>
        <dbReference type="ARBA" id="ARBA00010871"/>
    </source>
</evidence>
<comment type="cofactor">
    <cofactor evidence="14">
        <name>Mg(2+)</name>
        <dbReference type="ChEBI" id="CHEBI:18420"/>
    </cofactor>
    <cofactor evidence="14">
        <name>Mn(2+)</name>
        <dbReference type="ChEBI" id="CHEBI:29035"/>
    </cofactor>
    <text evidence="14">Binds 2 magnesium or manganese ions per subunit.</text>
</comment>
<evidence type="ECO:0000256" key="11">
    <source>
        <dbReference type="ARBA" id="ARBA00023316"/>
    </source>
</evidence>
<dbReference type="InterPro" id="IPR013815">
    <property type="entry name" value="ATP_grasp_subdomain_1"/>
</dbReference>
<organism evidence="18 19">
    <name type="scientific">Salsuginibacillus halophilus</name>
    <dbReference type="NCBI Taxonomy" id="517424"/>
    <lineage>
        <taxon>Bacteria</taxon>
        <taxon>Bacillati</taxon>
        <taxon>Bacillota</taxon>
        <taxon>Bacilli</taxon>
        <taxon>Bacillales</taxon>
        <taxon>Bacillaceae</taxon>
        <taxon>Salsuginibacillus</taxon>
    </lineage>
</organism>
<keyword evidence="10 14" id="KW-0464">Manganese</keyword>
<dbReference type="InterPro" id="IPR011095">
    <property type="entry name" value="Dala_Dala_lig_C"/>
</dbReference>
<feature type="binding site" evidence="14">
    <location>
        <position position="345"/>
    </location>
    <ligand>
        <name>Mg(2+)</name>
        <dbReference type="ChEBI" id="CHEBI:18420"/>
        <label>2</label>
    </ligand>
</feature>
<feature type="domain" description="ATP-grasp" evidence="17">
    <location>
        <begin position="147"/>
        <end position="372"/>
    </location>
</feature>
<comment type="caution">
    <text evidence="18">The sequence shown here is derived from an EMBL/GenBank/DDBJ whole genome shotgun (WGS) entry which is preliminary data.</text>
</comment>
<feature type="region of interest" description="Disordered" evidence="16">
    <location>
        <begin position="266"/>
        <end position="294"/>
    </location>
</feature>
<keyword evidence="9 12" id="KW-0573">Peptidoglycan synthesis</keyword>
<evidence type="ECO:0000256" key="4">
    <source>
        <dbReference type="ARBA" id="ARBA00022723"/>
    </source>
</evidence>
<dbReference type="Gene3D" id="3.30.1490.20">
    <property type="entry name" value="ATP-grasp fold, A domain"/>
    <property type="match status" value="1"/>
</dbReference>
<evidence type="ECO:0000256" key="3">
    <source>
        <dbReference type="ARBA" id="ARBA00022598"/>
    </source>
</evidence>
<dbReference type="GO" id="GO:0071555">
    <property type="term" value="P:cell wall organization"/>
    <property type="evidence" value="ECO:0007669"/>
    <property type="project" value="UniProtKB-KW"/>
</dbReference>
<keyword evidence="4 14" id="KW-0479">Metal-binding</keyword>
<keyword evidence="19" id="KW-1185">Reference proteome</keyword>
<accession>A0A2P8H3N3</accession>
<dbReference type="GO" id="GO:0008716">
    <property type="term" value="F:D-alanine-D-alanine ligase activity"/>
    <property type="evidence" value="ECO:0007669"/>
    <property type="project" value="UniProtKB-UniRule"/>
</dbReference>
<dbReference type="InterPro" id="IPR005905">
    <property type="entry name" value="D_ala_D_ala"/>
</dbReference>
<feature type="binding site" evidence="14">
    <location>
        <position position="343"/>
    </location>
    <ligand>
        <name>Mg(2+)</name>
        <dbReference type="ChEBI" id="CHEBI:18420"/>
        <label>2</label>
    </ligand>
</feature>
<dbReference type="InterPro" id="IPR011761">
    <property type="entry name" value="ATP-grasp"/>
</dbReference>
<evidence type="ECO:0000256" key="14">
    <source>
        <dbReference type="PIRSR" id="PIRSR039102-3"/>
    </source>
</evidence>
<evidence type="ECO:0000256" key="7">
    <source>
        <dbReference type="ARBA" id="ARBA00022842"/>
    </source>
</evidence>
<evidence type="ECO:0000259" key="17">
    <source>
        <dbReference type="PROSITE" id="PS50975"/>
    </source>
</evidence>
<keyword evidence="12" id="KW-0963">Cytoplasm</keyword>
<evidence type="ECO:0000313" key="19">
    <source>
        <dbReference type="Proteomes" id="UP000242310"/>
    </source>
</evidence>
<evidence type="ECO:0000313" key="18">
    <source>
        <dbReference type="EMBL" id="PSL40828.1"/>
    </source>
</evidence>
<dbReference type="EC" id="6.3.2.4" evidence="12"/>
<dbReference type="InterPro" id="IPR011127">
    <property type="entry name" value="Dala_Dala_lig_N"/>
</dbReference>
<dbReference type="Proteomes" id="UP000242310">
    <property type="component" value="Unassembled WGS sequence"/>
</dbReference>
<feature type="active site" evidence="13">
    <location>
        <position position="15"/>
    </location>
</feature>
<dbReference type="Gene3D" id="3.30.470.20">
    <property type="entry name" value="ATP-grasp fold, B domain"/>
    <property type="match status" value="1"/>
</dbReference>
<dbReference type="SUPFAM" id="SSF56059">
    <property type="entry name" value="Glutathione synthetase ATP-binding domain-like"/>
    <property type="match status" value="1"/>
</dbReference>
<sequence length="409" mass="44823">MKTRVGVFFGGVSVEHEVSVISALQAMQAMDQQRYEPVPVYIAKDRTWYTGDVLFNIENFKDLKQLLQDAQKITAAKGEEGAVLLQKDPQPKFGKKTAAEIDFALPVVHGTFGEDGVLQGMFELYDLPYAGCDVTASAAGMDKVKMKQVLRDQKVPVLPEVWLYTSDWAENREGWLEQMESIAGYPAIVKPANLGSSVGIGTASNRAELEDAVEEAFQFTTKVIVEPMIQNMREVNCSVLGDYESAAPSVIEEVLKTEEILSYQDKYQGGGGAKDGGSADPQKGGSSGGMENTDRIIPAEIAEEKRETVEDLAVRTFKALGCNGVSRVDIMMDEDTGQVYVNEINTIPGSLSFYLWEPAGKDFTQLTHELIQLGLKRKRERERLTFSIDSNLFAMQGGGAKGSKNGSKS</sequence>
<evidence type="ECO:0000256" key="1">
    <source>
        <dbReference type="ARBA" id="ARBA00001936"/>
    </source>
</evidence>
<dbReference type="Pfam" id="PF01820">
    <property type="entry name" value="Dala_Dala_lig_N"/>
    <property type="match status" value="1"/>
</dbReference>
<dbReference type="PROSITE" id="PS00844">
    <property type="entry name" value="DALA_DALA_LIGASE_2"/>
    <property type="match status" value="1"/>
</dbReference>
<dbReference type="GO" id="GO:0005524">
    <property type="term" value="F:ATP binding"/>
    <property type="evidence" value="ECO:0007669"/>
    <property type="project" value="UniProtKB-UniRule"/>
</dbReference>
<comment type="cofactor">
    <cofactor evidence="1">
        <name>Mn(2+)</name>
        <dbReference type="ChEBI" id="CHEBI:29035"/>
    </cofactor>
</comment>
<dbReference type="EMBL" id="PYAV01000022">
    <property type="protein sequence ID" value="PSL40828.1"/>
    <property type="molecule type" value="Genomic_DNA"/>
</dbReference>
<dbReference type="HAMAP" id="MF_00047">
    <property type="entry name" value="Dala_Dala_lig"/>
    <property type="match status" value="1"/>
</dbReference>
<dbReference type="AlphaFoldDB" id="A0A2P8H3N3"/>
<keyword evidence="11 12" id="KW-0961">Cell wall biogenesis/degradation</keyword>